<feature type="compositionally biased region" description="Polar residues" evidence="1">
    <location>
        <begin position="1"/>
        <end position="13"/>
    </location>
</feature>
<feature type="region of interest" description="Disordered" evidence="1">
    <location>
        <begin position="1"/>
        <end position="34"/>
    </location>
</feature>
<protein>
    <recommendedName>
        <fullName evidence="5">Transmembrane protein</fullName>
    </recommendedName>
</protein>
<keyword evidence="2" id="KW-0812">Transmembrane</keyword>
<name>A0AAD6XP12_9AGAR</name>
<sequence length="172" mass="18303">MATQQDAPSGSRTPTPPNAGRSHPSSERTVTDPVTHLSLPVHDSTFDELQQISRPSTPQSGDGQPNLDAFRKSHMNGVIDAEARKDWVDDGTRSTKIQTAGIAALAAFAGASVVLLFSRVLGTTMGGWAASFFVGAMCCILGLVAAASVMYFWNPQSPQVQLHGEETQLHKV</sequence>
<evidence type="ECO:0000313" key="4">
    <source>
        <dbReference type="Proteomes" id="UP001222325"/>
    </source>
</evidence>
<evidence type="ECO:0000313" key="3">
    <source>
        <dbReference type="EMBL" id="KAJ7077852.1"/>
    </source>
</evidence>
<keyword evidence="2" id="KW-0472">Membrane</keyword>
<feature type="transmembrane region" description="Helical" evidence="2">
    <location>
        <begin position="102"/>
        <end position="122"/>
    </location>
</feature>
<dbReference type="EMBL" id="JARJCN010000070">
    <property type="protein sequence ID" value="KAJ7077852.1"/>
    <property type="molecule type" value="Genomic_DNA"/>
</dbReference>
<keyword evidence="2" id="KW-1133">Transmembrane helix</keyword>
<keyword evidence="4" id="KW-1185">Reference proteome</keyword>
<feature type="transmembrane region" description="Helical" evidence="2">
    <location>
        <begin position="128"/>
        <end position="153"/>
    </location>
</feature>
<dbReference type="AlphaFoldDB" id="A0AAD6XP12"/>
<comment type="caution">
    <text evidence="3">The sequence shown here is derived from an EMBL/GenBank/DDBJ whole genome shotgun (WGS) entry which is preliminary data.</text>
</comment>
<organism evidence="3 4">
    <name type="scientific">Mycena belliarum</name>
    <dbReference type="NCBI Taxonomy" id="1033014"/>
    <lineage>
        <taxon>Eukaryota</taxon>
        <taxon>Fungi</taxon>
        <taxon>Dikarya</taxon>
        <taxon>Basidiomycota</taxon>
        <taxon>Agaricomycotina</taxon>
        <taxon>Agaricomycetes</taxon>
        <taxon>Agaricomycetidae</taxon>
        <taxon>Agaricales</taxon>
        <taxon>Marasmiineae</taxon>
        <taxon>Mycenaceae</taxon>
        <taxon>Mycena</taxon>
    </lineage>
</organism>
<evidence type="ECO:0008006" key="5">
    <source>
        <dbReference type="Google" id="ProtNLM"/>
    </source>
</evidence>
<reference evidence="3" key="1">
    <citation type="submission" date="2023-03" db="EMBL/GenBank/DDBJ databases">
        <title>Massive genome expansion in bonnet fungi (Mycena s.s.) driven by repeated elements and novel gene families across ecological guilds.</title>
        <authorList>
            <consortium name="Lawrence Berkeley National Laboratory"/>
            <person name="Harder C.B."/>
            <person name="Miyauchi S."/>
            <person name="Viragh M."/>
            <person name="Kuo A."/>
            <person name="Thoen E."/>
            <person name="Andreopoulos B."/>
            <person name="Lu D."/>
            <person name="Skrede I."/>
            <person name="Drula E."/>
            <person name="Henrissat B."/>
            <person name="Morin E."/>
            <person name="Kohler A."/>
            <person name="Barry K."/>
            <person name="LaButti K."/>
            <person name="Morin E."/>
            <person name="Salamov A."/>
            <person name="Lipzen A."/>
            <person name="Mereny Z."/>
            <person name="Hegedus B."/>
            <person name="Baldrian P."/>
            <person name="Stursova M."/>
            <person name="Weitz H."/>
            <person name="Taylor A."/>
            <person name="Grigoriev I.V."/>
            <person name="Nagy L.G."/>
            <person name="Martin F."/>
            <person name="Kauserud H."/>
        </authorList>
    </citation>
    <scope>NUCLEOTIDE SEQUENCE</scope>
    <source>
        <strain evidence="3">CBHHK173m</strain>
    </source>
</reference>
<evidence type="ECO:0000256" key="1">
    <source>
        <dbReference type="SAM" id="MobiDB-lite"/>
    </source>
</evidence>
<gene>
    <name evidence="3" type="ORF">B0H15DRAFT_556214</name>
</gene>
<proteinExistence type="predicted"/>
<dbReference type="Proteomes" id="UP001222325">
    <property type="component" value="Unassembled WGS sequence"/>
</dbReference>
<accession>A0AAD6XP12</accession>
<evidence type="ECO:0000256" key="2">
    <source>
        <dbReference type="SAM" id="Phobius"/>
    </source>
</evidence>